<dbReference type="Gene3D" id="3.40.50.620">
    <property type="entry name" value="HUPs"/>
    <property type="match status" value="1"/>
</dbReference>
<dbReference type="CDD" id="cd01989">
    <property type="entry name" value="USP_STK_Ubox_N"/>
    <property type="match status" value="1"/>
</dbReference>
<comment type="caution">
    <text evidence="2">The sequence shown here is derived from an EMBL/GenBank/DDBJ whole genome shotgun (WGS) entry which is preliminary data.</text>
</comment>
<dbReference type="PANTHER" id="PTHR47382:SF3">
    <property type="entry name" value="ADENINE NUCLEOTIDE ALPHA HYDROLASES-LIKE SUPERFAMILY PROTEIN"/>
    <property type="match status" value="1"/>
</dbReference>
<dbReference type="PANTHER" id="PTHR47382">
    <property type="entry name" value="U-BOX DOMAIN-CONTAINING PROTEIN 52-LIKE"/>
    <property type="match status" value="1"/>
</dbReference>
<evidence type="ECO:0000313" key="2">
    <source>
        <dbReference type="EMBL" id="KAK4386768.1"/>
    </source>
</evidence>
<dbReference type="Proteomes" id="UP001289374">
    <property type="component" value="Unassembled WGS sequence"/>
</dbReference>
<evidence type="ECO:0000313" key="3">
    <source>
        <dbReference type="Proteomes" id="UP001289374"/>
    </source>
</evidence>
<keyword evidence="3" id="KW-1185">Reference proteome</keyword>
<organism evidence="2 3">
    <name type="scientific">Sesamum angolense</name>
    <dbReference type="NCBI Taxonomy" id="2727404"/>
    <lineage>
        <taxon>Eukaryota</taxon>
        <taxon>Viridiplantae</taxon>
        <taxon>Streptophyta</taxon>
        <taxon>Embryophyta</taxon>
        <taxon>Tracheophyta</taxon>
        <taxon>Spermatophyta</taxon>
        <taxon>Magnoliopsida</taxon>
        <taxon>eudicotyledons</taxon>
        <taxon>Gunneridae</taxon>
        <taxon>Pentapetalae</taxon>
        <taxon>asterids</taxon>
        <taxon>lamiids</taxon>
        <taxon>Lamiales</taxon>
        <taxon>Pedaliaceae</taxon>
        <taxon>Sesamum</taxon>
    </lineage>
</organism>
<dbReference type="EMBL" id="JACGWL010000015">
    <property type="protein sequence ID" value="KAK4386768.1"/>
    <property type="molecule type" value="Genomic_DNA"/>
</dbReference>
<dbReference type="AlphaFoldDB" id="A0AAE1W4N8"/>
<dbReference type="SUPFAM" id="SSF52402">
    <property type="entry name" value="Adenine nucleotide alpha hydrolases-like"/>
    <property type="match status" value="1"/>
</dbReference>
<protein>
    <submittedName>
        <fullName evidence="2">Uncharacterized protein</fullName>
    </submittedName>
</protein>
<gene>
    <name evidence="2" type="ORF">Sango_2547400</name>
</gene>
<sequence>MAANLTIGSLDGNSSREVPQLRAHYHDGRWENFNGLSEIQEELISVFDLGNNNNGGSSSYHLSTIREEVEESVFSLDFHERGEDVVYVAVGGNKQTSMDALIWTLNHAVVNPSSTLVFLIHVFPETKFIPSPLGMLPVSQVNPEQKEMYMAQERRKRTEFLHKFLIVCSASQIKADTIVIESDTEAKAILDLIPILNIRKLVLGATKSAVRRILRSSRKGKGVADEIVQNAPEFCKVKIICEGKEMSEVMVESRSSSSSLSPRITHHPAPGLAPDQEHVDESYACGCFNLISMAVLSCKDYNTSGDSSVGRASD</sequence>
<evidence type="ECO:0000256" key="1">
    <source>
        <dbReference type="SAM" id="MobiDB-lite"/>
    </source>
</evidence>
<name>A0AAE1W4N8_9LAMI</name>
<proteinExistence type="predicted"/>
<reference evidence="2" key="1">
    <citation type="submission" date="2020-06" db="EMBL/GenBank/DDBJ databases">
        <authorList>
            <person name="Li T."/>
            <person name="Hu X."/>
            <person name="Zhang T."/>
            <person name="Song X."/>
            <person name="Zhang H."/>
            <person name="Dai N."/>
            <person name="Sheng W."/>
            <person name="Hou X."/>
            <person name="Wei L."/>
        </authorList>
    </citation>
    <scope>NUCLEOTIDE SEQUENCE</scope>
    <source>
        <strain evidence="2">K16</strain>
        <tissue evidence="2">Leaf</tissue>
    </source>
</reference>
<accession>A0AAE1W4N8</accession>
<reference evidence="2" key="2">
    <citation type="journal article" date="2024" name="Plant">
        <title>Genomic evolution and insights into agronomic trait innovations of Sesamum species.</title>
        <authorList>
            <person name="Miao H."/>
            <person name="Wang L."/>
            <person name="Qu L."/>
            <person name="Liu H."/>
            <person name="Sun Y."/>
            <person name="Le M."/>
            <person name="Wang Q."/>
            <person name="Wei S."/>
            <person name="Zheng Y."/>
            <person name="Lin W."/>
            <person name="Duan Y."/>
            <person name="Cao H."/>
            <person name="Xiong S."/>
            <person name="Wang X."/>
            <person name="Wei L."/>
            <person name="Li C."/>
            <person name="Ma Q."/>
            <person name="Ju M."/>
            <person name="Zhao R."/>
            <person name="Li G."/>
            <person name="Mu C."/>
            <person name="Tian Q."/>
            <person name="Mei H."/>
            <person name="Zhang T."/>
            <person name="Gao T."/>
            <person name="Zhang H."/>
        </authorList>
    </citation>
    <scope>NUCLEOTIDE SEQUENCE</scope>
    <source>
        <strain evidence="2">K16</strain>
    </source>
</reference>
<dbReference type="InterPro" id="IPR014729">
    <property type="entry name" value="Rossmann-like_a/b/a_fold"/>
</dbReference>
<feature type="region of interest" description="Disordered" evidence="1">
    <location>
        <begin position="255"/>
        <end position="275"/>
    </location>
</feature>